<organism evidence="1 2">
    <name type="scientific">Phyllobacterium zundukense</name>
    <dbReference type="NCBI Taxonomy" id="1867719"/>
    <lineage>
        <taxon>Bacteria</taxon>
        <taxon>Pseudomonadati</taxon>
        <taxon>Pseudomonadota</taxon>
        <taxon>Alphaproteobacteria</taxon>
        <taxon>Hyphomicrobiales</taxon>
        <taxon>Phyllobacteriaceae</taxon>
        <taxon>Phyllobacterium</taxon>
    </lineage>
</organism>
<name>A0ACD4D939_9HYPH</name>
<evidence type="ECO:0000313" key="1">
    <source>
        <dbReference type="EMBL" id="UXN62451.1"/>
    </source>
</evidence>
<accession>A0ACD4D939</accession>
<dbReference type="EMBL" id="CP104973">
    <property type="protein sequence ID" value="UXN62451.1"/>
    <property type="molecule type" value="Genomic_DNA"/>
</dbReference>
<evidence type="ECO:0000313" key="2">
    <source>
        <dbReference type="Proteomes" id="UP001061991"/>
    </source>
</evidence>
<reference evidence="1" key="1">
    <citation type="submission" date="2022-09" db="EMBL/GenBank/DDBJ databases">
        <title>Interaction between co-microsymbionts with complementary sets of symbiotic genes in legume-rhizobium systems.</title>
        <authorList>
            <person name="Safronova V."/>
            <person name="Sazanova A."/>
            <person name="Afonin A."/>
            <person name="Chirak E."/>
        </authorList>
    </citation>
    <scope>NUCLEOTIDE SEQUENCE</scope>
    <source>
        <strain evidence="1">A18/3m</strain>
    </source>
</reference>
<keyword evidence="2" id="KW-1185">Reference proteome</keyword>
<gene>
    <name evidence="1" type="ORF">N8E88_20980</name>
</gene>
<dbReference type="Proteomes" id="UP001061991">
    <property type="component" value="Chromosome"/>
</dbReference>
<proteinExistence type="predicted"/>
<protein>
    <submittedName>
        <fullName evidence="1">Uncharacterized protein</fullName>
    </submittedName>
</protein>
<sequence>MTMYKDRSFKKKWNELTESEKLLADSEINKFVAKLVNDRELSDDIRQEIAKRLLEKSRKSTTPEDDRRSVWG</sequence>